<feature type="transmembrane region" description="Helical" evidence="1">
    <location>
        <begin position="237"/>
        <end position="255"/>
    </location>
</feature>
<feature type="transmembrane region" description="Helical" evidence="1">
    <location>
        <begin position="360"/>
        <end position="382"/>
    </location>
</feature>
<feature type="transmembrane region" description="Helical" evidence="1">
    <location>
        <begin position="169"/>
        <end position="188"/>
    </location>
</feature>
<protein>
    <submittedName>
        <fullName evidence="2">Polymer-forming cytoskeletal protein</fullName>
    </submittedName>
</protein>
<dbReference type="EMBL" id="CP158299">
    <property type="protein sequence ID" value="XBV84773.1"/>
    <property type="molecule type" value="Genomic_DNA"/>
</dbReference>
<dbReference type="AlphaFoldDB" id="A0AAU7U8H2"/>
<dbReference type="RefSeq" id="WP_350242810.1">
    <property type="nucleotide sequence ID" value="NZ_CP158299.1"/>
</dbReference>
<reference evidence="2" key="1">
    <citation type="submission" date="2024-06" db="EMBL/GenBank/DDBJ databases">
        <title>Draft Genome Sequence of Deinococcus sonorensis Type Strain KR-87, a Biofilm Producing Representative of the Genus Deinococcus.</title>
        <authorList>
            <person name="Boren L.S."/>
            <person name="Grosso R.A."/>
            <person name="Hugenberg-Cox A.N."/>
            <person name="Hill J.T.E."/>
            <person name="Albert C.M."/>
            <person name="Tuohy J.M."/>
        </authorList>
    </citation>
    <scope>NUCLEOTIDE SEQUENCE</scope>
    <source>
        <strain evidence="2">KR-87</strain>
    </source>
</reference>
<proteinExistence type="predicted"/>
<gene>
    <name evidence="2" type="ORF">ABOD76_15155</name>
</gene>
<evidence type="ECO:0000256" key="1">
    <source>
        <dbReference type="SAM" id="Phobius"/>
    </source>
</evidence>
<dbReference type="KEGG" id="dsc:ABOD76_15155"/>
<sequence length="506" mass="51817">MPPDPRHLQLLHRAHDGDLTDAEAHELSHVRQSGGQDFARLEAALDDTVRQLRSSRVPEPAVSVAPGLVADIRLAALLTRAAPPPMPGSVAASVAARVARASVSAAPVDHQLATLPRPLIPRSVAPGVAAMIRREAQATQAALQGQQQIPAPDAAFPGPSSAARNPAPLALVLGLVAALLLLVLRMAWPNLTAGRVVVSAVLDTVTPLSLAGVLLAVTASALIVWRPRPALMRGGGVALALAAALTVPALIGNVGRMPVSVGRTVTVHGPVQGDVLSVGGDINLEPGAQVSGQVVALLGNVRQQQGARVDGEVSALLGQVQGRPGSVSTPVAPLPGLPSLGTASAFRPVLVWLTQLGGPVWLTLYLLLLGALTLLMFVGGLAPRLATRQQRAPLHTLALGLLSLGALGLPLLALTLSGVLLPALMASLLLLLVLSVGLCVSLYDTGRVASRNLRLPHPELSGPLLGLATFALLWLEPAAATVVGLAGGIWGVGTLFSPAPAQERRL</sequence>
<feature type="transmembrane region" description="Helical" evidence="1">
    <location>
        <begin position="464"/>
        <end position="490"/>
    </location>
</feature>
<feature type="transmembrane region" description="Helical" evidence="1">
    <location>
        <begin position="419"/>
        <end position="443"/>
    </location>
</feature>
<feature type="transmembrane region" description="Helical" evidence="1">
    <location>
        <begin position="394"/>
        <end position="413"/>
    </location>
</feature>
<keyword evidence="1" id="KW-0472">Membrane</keyword>
<feature type="transmembrane region" description="Helical" evidence="1">
    <location>
        <begin position="208"/>
        <end position="225"/>
    </location>
</feature>
<keyword evidence="1" id="KW-1133">Transmembrane helix</keyword>
<keyword evidence="1" id="KW-0812">Transmembrane</keyword>
<organism evidence="2">
    <name type="scientific">Deinococcus sonorensis KR-87</name>
    <dbReference type="NCBI Taxonomy" id="694439"/>
    <lineage>
        <taxon>Bacteria</taxon>
        <taxon>Thermotogati</taxon>
        <taxon>Deinococcota</taxon>
        <taxon>Deinococci</taxon>
        <taxon>Deinococcales</taxon>
        <taxon>Deinococcaceae</taxon>
        <taxon>Deinococcus</taxon>
    </lineage>
</organism>
<name>A0AAU7U8H2_9DEIO</name>
<accession>A0AAU7U8H2</accession>
<evidence type="ECO:0000313" key="2">
    <source>
        <dbReference type="EMBL" id="XBV84773.1"/>
    </source>
</evidence>